<reference evidence="3 4" key="1">
    <citation type="journal article" date="2023" name="Genes (Basel)">
        <title>Chromosome-Level Genome Assembly and Circadian Gene Repertoire of the Patagonia Blennie Eleginops maclovinus-The Closest Ancestral Proxy of Antarctic Cryonotothenioids.</title>
        <authorList>
            <person name="Cheng C.C."/>
            <person name="Rivera-Colon A.G."/>
            <person name="Minhas B.F."/>
            <person name="Wilson L."/>
            <person name="Rayamajhi N."/>
            <person name="Vargas-Chacoff L."/>
            <person name="Catchen J.M."/>
        </authorList>
    </citation>
    <scope>NUCLEOTIDE SEQUENCE [LARGE SCALE GENOMIC DNA]</scope>
    <source>
        <strain evidence="3">JMC-PN-2008</strain>
    </source>
</reference>
<dbReference type="Gene3D" id="1.10.150.50">
    <property type="entry name" value="Transcription Factor, Ets-1"/>
    <property type="match status" value="1"/>
</dbReference>
<proteinExistence type="predicted"/>
<evidence type="ECO:0000259" key="2">
    <source>
        <dbReference type="PROSITE" id="PS50105"/>
    </source>
</evidence>
<organism evidence="3 4">
    <name type="scientific">Eleginops maclovinus</name>
    <name type="common">Patagonian blennie</name>
    <name type="synonym">Eleginus maclovinus</name>
    <dbReference type="NCBI Taxonomy" id="56733"/>
    <lineage>
        <taxon>Eukaryota</taxon>
        <taxon>Metazoa</taxon>
        <taxon>Chordata</taxon>
        <taxon>Craniata</taxon>
        <taxon>Vertebrata</taxon>
        <taxon>Euteleostomi</taxon>
        <taxon>Actinopterygii</taxon>
        <taxon>Neopterygii</taxon>
        <taxon>Teleostei</taxon>
        <taxon>Neoteleostei</taxon>
        <taxon>Acanthomorphata</taxon>
        <taxon>Eupercaria</taxon>
        <taxon>Perciformes</taxon>
        <taxon>Notothenioidei</taxon>
        <taxon>Eleginopidae</taxon>
        <taxon>Eleginops</taxon>
    </lineage>
</organism>
<protein>
    <recommendedName>
        <fullName evidence="2">SAM domain-containing protein</fullName>
    </recommendedName>
</protein>
<dbReference type="InterPro" id="IPR001660">
    <property type="entry name" value="SAM"/>
</dbReference>
<dbReference type="InterPro" id="IPR013761">
    <property type="entry name" value="SAM/pointed_sf"/>
</dbReference>
<dbReference type="EMBL" id="JAUZQC010000009">
    <property type="protein sequence ID" value="KAK5865565.1"/>
    <property type="molecule type" value="Genomic_DNA"/>
</dbReference>
<dbReference type="AlphaFoldDB" id="A0AAN7XNU1"/>
<feature type="compositionally biased region" description="Gly residues" evidence="1">
    <location>
        <begin position="194"/>
        <end position="205"/>
    </location>
</feature>
<feature type="domain" description="SAM" evidence="2">
    <location>
        <begin position="1"/>
        <end position="64"/>
    </location>
</feature>
<accession>A0AAN7XNU1</accession>
<name>A0AAN7XNU1_ELEMC</name>
<reference evidence="3 4" key="2">
    <citation type="journal article" date="2023" name="Mol. Biol. Evol.">
        <title>Genomics of Secondarily Temperate Adaptation in the Only Non-Antarctic Icefish.</title>
        <authorList>
            <person name="Rivera-Colon A.G."/>
            <person name="Rayamajhi N."/>
            <person name="Minhas B.F."/>
            <person name="Madrigal G."/>
            <person name="Bilyk K.T."/>
            <person name="Yoon V."/>
            <person name="Hune M."/>
            <person name="Gregory S."/>
            <person name="Cheng C.H.C."/>
            <person name="Catchen J.M."/>
        </authorList>
    </citation>
    <scope>NUCLEOTIDE SEQUENCE [LARGE SCALE GENOMIC DNA]</scope>
    <source>
        <strain evidence="3">JMC-PN-2008</strain>
    </source>
</reference>
<evidence type="ECO:0000313" key="3">
    <source>
        <dbReference type="EMBL" id="KAK5865565.1"/>
    </source>
</evidence>
<feature type="region of interest" description="Disordered" evidence="1">
    <location>
        <begin position="176"/>
        <end position="214"/>
    </location>
</feature>
<sequence>MNNRSIAWWLKQIGLPQYTKSLEREYYGLEGLLSVTDVELKDAGIEDPAHRETILNQLSRHRQTLDPQSGVKVERRVSRKYSLGSSMDLVKPRKDLFRQSVLPRLQRADKKHRLSASCSQLRPLEEDNAISEAERCQDSKRSHLPYTADCSQVLPLCRYPRNARQIAVFQHRGLGRVEKEESSGELVGTRPKRGGGLGDEGGGLPGRDRRGEKA</sequence>
<dbReference type="CDD" id="cd09487">
    <property type="entry name" value="SAM_superfamily"/>
    <property type="match status" value="1"/>
</dbReference>
<comment type="caution">
    <text evidence="3">The sequence shown here is derived from an EMBL/GenBank/DDBJ whole genome shotgun (WGS) entry which is preliminary data.</text>
</comment>
<evidence type="ECO:0000256" key="1">
    <source>
        <dbReference type="SAM" id="MobiDB-lite"/>
    </source>
</evidence>
<dbReference type="Proteomes" id="UP001346869">
    <property type="component" value="Unassembled WGS sequence"/>
</dbReference>
<dbReference type="Pfam" id="PF00536">
    <property type="entry name" value="SAM_1"/>
    <property type="match status" value="1"/>
</dbReference>
<keyword evidence="4" id="KW-1185">Reference proteome</keyword>
<gene>
    <name evidence="3" type="ORF">PBY51_019828</name>
</gene>
<dbReference type="SMART" id="SM00454">
    <property type="entry name" value="SAM"/>
    <property type="match status" value="1"/>
</dbReference>
<evidence type="ECO:0000313" key="4">
    <source>
        <dbReference type="Proteomes" id="UP001346869"/>
    </source>
</evidence>
<dbReference type="PROSITE" id="PS50105">
    <property type="entry name" value="SAM_DOMAIN"/>
    <property type="match status" value="1"/>
</dbReference>
<dbReference type="SUPFAM" id="SSF47769">
    <property type="entry name" value="SAM/Pointed domain"/>
    <property type="match status" value="1"/>
</dbReference>